<comment type="similarity">
    <text evidence="1">Belongs to the CpsD/CapB family.</text>
</comment>
<evidence type="ECO:0000256" key="7">
    <source>
        <dbReference type="ARBA" id="ARBA00023137"/>
    </source>
</evidence>
<protein>
    <recommendedName>
        <fullName evidence="2">non-specific protein-tyrosine kinase</fullName>
        <ecNumber evidence="2">2.7.10.2</ecNumber>
    </recommendedName>
</protein>
<dbReference type="EMBL" id="JBBPCC010000001">
    <property type="protein sequence ID" value="MEK8126952.1"/>
    <property type="molecule type" value="Genomic_DNA"/>
</dbReference>
<dbReference type="Pfam" id="PF13614">
    <property type="entry name" value="AAA_31"/>
    <property type="match status" value="1"/>
</dbReference>
<keyword evidence="4" id="KW-0547">Nucleotide-binding</keyword>
<evidence type="ECO:0000256" key="8">
    <source>
        <dbReference type="ARBA" id="ARBA00051245"/>
    </source>
</evidence>
<feature type="domain" description="AAA" evidence="9">
    <location>
        <begin position="35"/>
        <end position="176"/>
    </location>
</feature>
<evidence type="ECO:0000313" key="10">
    <source>
        <dbReference type="EMBL" id="MEK8126952.1"/>
    </source>
</evidence>
<evidence type="ECO:0000256" key="1">
    <source>
        <dbReference type="ARBA" id="ARBA00007316"/>
    </source>
</evidence>
<proteinExistence type="inferred from homology"/>
<dbReference type="Proteomes" id="UP001469365">
    <property type="component" value="Unassembled WGS sequence"/>
</dbReference>
<accession>A0ABU9DDL7</accession>
<dbReference type="CDD" id="cd05387">
    <property type="entry name" value="BY-kinase"/>
    <property type="match status" value="1"/>
</dbReference>
<dbReference type="Gene3D" id="3.40.50.300">
    <property type="entry name" value="P-loop containing nucleotide triphosphate hydrolases"/>
    <property type="match status" value="1"/>
</dbReference>
<dbReference type="PANTHER" id="PTHR32309">
    <property type="entry name" value="TYROSINE-PROTEIN KINASE"/>
    <property type="match status" value="1"/>
</dbReference>
<keyword evidence="6" id="KW-0067">ATP-binding</keyword>
<keyword evidence="3 10" id="KW-0808">Transferase</keyword>
<keyword evidence="5 10" id="KW-0418">Kinase</keyword>
<dbReference type="InterPro" id="IPR025669">
    <property type="entry name" value="AAA_dom"/>
</dbReference>
<evidence type="ECO:0000313" key="11">
    <source>
        <dbReference type="Proteomes" id="UP001469365"/>
    </source>
</evidence>
<dbReference type="InterPro" id="IPR005702">
    <property type="entry name" value="Wzc-like_C"/>
</dbReference>
<evidence type="ECO:0000256" key="6">
    <source>
        <dbReference type="ARBA" id="ARBA00022840"/>
    </source>
</evidence>
<dbReference type="GO" id="GO:0004715">
    <property type="term" value="F:non-membrane spanning protein tyrosine kinase activity"/>
    <property type="evidence" value="ECO:0007669"/>
    <property type="project" value="UniProtKB-EC"/>
</dbReference>
<evidence type="ECO:0000256" key="2">
    <source>
        <dbReference type="ARBA" id="ARBA00011903"/>
    </source>
</evidence>
<dbReference type="PANTHER" id="PTHR32309:SF13">
    <property type="entry name" value="FERRIC ENTEROBACTIN TRANSPORT PROTEIN FEPE"/>
    <property type="match status" value="1"/>
</dbReference>
<dbReference type="EC" id="2.7.10.2" evidence="2"/>
<organism evidence="10 11">
    <name type="scientific">Paenibacillus filicis</name>
    <dbReference type="NCBI Taxonomy" id="669464"/>
    <lineage>
        <taxon>Bacteria</taxon>
        <taxon>Bacillati</taxon>
        <taxon>Bacillota</taxon>
        <taxon>Bacilli</taxon>
        <taxon>Bacillales</taxon>
        <taxon>Paenibacillaceae</taxon>
        <taxon>Paenibacillus</taxon>
    </lineage>
</organism>
<keyword evidence="7" id="KW-0829">Tyrosine-protein kinase</keyword>
<evidence type="ECO:0000256" key="4">
    <source>
        <dbReference type="ARBA" id="ARBA00022741"/>
    </source>
</evidence>
<evidence type="ECO:0000259" key="9">
    <source>
        <dbReference type="Pfam" id="PF13614"/>
    </source>
</evidence>
<name>A0ABU9DDL7_9BACL</name>
<comment type="caution">
    <text evidence="10">The sequence shown here is derived from an EMBL/GenBank/DDBJ whole genome shotgun (WGS) entry which is preliminary data.</text>
</comment>
<dbReference type="InterPro" id="IPR050445">
    <property type="entry name" value="Bact_polysacc_biosynth/exp"/>
</dbReference>
<gene>
    <name evidence="10" type="ORF">WMW72_03415</name>
</gene>
<dbReference type="RefSeq" id="WP_341413993.1">
    <property type="nucleotide sequence ID" value="NZ_JBBPCC010000001.1"/>
</dbReference>
<dbReference type="InterPro" id="IPR027417">
    <property type="entry name" value="P-loop_NTPase"/>
</dbReference>
<evidence type="ECO:0000256" key="5">
    <source>
        <dbReference type="ARBA" id="ARBA00022777"/>
    </source>
</evidence>
<sequence length="211" mass="23118">MRQSRTSEPLQVLPEAYVELRVNIDFKSTAERRVKTVAVTSTCRGEGRTTTAVNLAAAYAQSGKKTILVDADIRNPGVHTFYGDSNARGLTNVLNRTNELREVLSTSDMRNLSLLYAGTGTSQASDLLSSESMDELLLQLKQEFDIIIVDAPPVIGHIDSKIVSAKCDGVVFVIQQGKVKRNLAKRSKEELGRVKANLLGVLMNRDKTVKA</sequence>
<dbReference type="NCBIfam" id="TIGR01007">
    <property type="entry name" value="eps_fam"/>
    <property type="match status" value="1"/>
</dbReference>
<reference evidence="10 11" key="1">
    <citation type="submission" date="2024-04" db="EMBL/GenBank/DDBJ databases">
        <title>draft genome sequnece of Paenibacillus filicis.</title>
        <authorList>
            <person name="Kim D.-U."/>
        </authorList>
    </citation>
    <scope>NUCLEOTIDE SEQUENCE [LARGE SCALE GENOMIC DNA]</scope>
    <source>
        <strain evidence="10 11">KACC14197</strain>
    </source>
</reference>
<dbReference type="SUPFAM" id="SSF52540">
    <property type="entry name" value="P-loop containing nucleoside triphosphate hydrolases"/>
    <property type="match status" value="1"/>
</dbReference>
<keyword evidence="11" id="KW-1185">Reference proteome</keyword>
<comment type="catalytic activity">
    <reaction evidence="8">
        <text>L-tyrosyl-[protein] + ATP = O-phospho-L-tyrosyl-[protein] + ADP + H(+)</text>
        <dbReference type="Rhea" id="RHEA:10596"/>
        <dbReference type="Rhea" id="RHEA-COMP:10136"/>
        <dbReference type="Rhea" id="RHEA-COMP:20101"/>
        <dbReference type="ChEBI" id="CHEBI:15378"/>
        <dbReference type="ChEBI" id="CHEBI:30616"/>
        <dbReference type="ChEBI" id="CHEBI:46858"/>
        <dbReference type="ChEBI" id="CHEBI:61978"/>
        <dbReference type="ChEBI" id="CHEBI:456216"/>
        <dbReference type="EC" id="2.7.10.2"/>
    </reaction>
</comment>
<evidence type="ECO:0000256" key="3">
    <source>
        <dbReference type="ARBA" id="ARBA00022679"/>
    </source>
</evidence>